<accession>A0A6A6PEE9</accession>
<dbReference type="PANTHER" id="PTHR37451:SF1">
    <property type="entry name" value="MARVEL DOMAIN-CONTAINING PROTEIN"/>
    <property type="match status" value="1"/>
</dbReference>
<dbReference type="AlphaFoldDB" id="A0A6A6PEE9"/>
<name>A0A6A6PEE9_9PEZI</name>
<keyword evidence="4 6" id="KW-0472">Membrane</keyword>
<dbReference type="GO" id="GO:0016020">
    <property type="term" value="C:membrane"/>
    <property type="evidence" value="ECO:0007669"/>
    <property type="project" value="UniProtKB-SubCell"/>
</dbReference>
<sequence length="160" mass="17725">MAFNFILPLRIAQAVFAVVILGLSAFVSDWWNFQWRSISPTEVNFLIFSSVWTILALAYLVVAPWRFPVAAHKFAILGVECLTMLFWFAGFIAIAVFLTDRDCFGSVCSAAKAGIVFAAFEWLVFAATSIMAIVHVWRTRKSGGEKGPSPEMRVSPHSGT</sequence>
<comment type="subcellular location">
    <subcellularLocation>
        <location evidence="1">Membrane</location>
        <topology evidence="1">Multi-pass membrane protein</topology>
    </subcellularLocation>
</comment>
<reference evidence="8" key="1">
    <citation type="journal article" date="2020" name="Stud. Mycol.">
        <title>101 Dothideomycetes genomes: a test case for predicting lifestyles and emergence of pathogens.</title>
        <authorList>
            <person name="Haridas S."/>
            <person name="Albert R."/>
            <person name="Binder M."/>
            <person name="Bloem J."/>
            <person name="Labutti K."/>
            <person name="Salamov A."/>
            <person name="Andreopoulos B."/>
            <person name="Baker S."/>
            <person name="Barry K."/>
            <person name="Bills G."/>
            <person name="Bluhm B."/>
            <person name="Cannon C."/>
            <person name="Castanera R."/>
            <person name="Culley D."/>
            <person name="Daum C."/>
            <person name="Ezra D."/>
            <person name="Gonzalez J."/>
            <person name="Henrissat B."/>
            <person name="Kuo A."/>
            <person name="Liang C."/>
            <person name="Lipzen A."/>
            <person name="Lutzoni F."/>
            <person name="Magnuson J."/>
            <person name="Mondo S."/>
            <person name="Nolan M."/>
            <person name="Ohm R."/>
            <person name="Pangilinan J."/>
            <person name="Park H.-J."/>
            <person name="Ramirez L."/>
            <person name="Alfaro M."/>
            <person name="Sun H."/>
            <person name="Tritt A."/>
            <person name="Yoshinaga Y."/>
            <person name="Zwiers L.-H."/>
            <person name="Turgeon B."/>
            <person name="Goodwin S."/>
            <person name="Spatafora J."/>
            <person name="Crous P."/>
            <person name="Grigoriev I."/>
        </authorList>
    </citation>
    <scope>NUCLEOTIDE SEQUENCE</scope>
    <source>
        <strain evidence="8">ATCC 16933</strain>
    </source>
</reference>
<feature type="transmembrane region" description="Helical" evidence="6">
    <location>
        <begin position="74"/>
        <end position="98"/>
    </location>
</feature>
<evidence type="ECO:0000256" key="6">
    <source>
        <dbReference type="SAM" id="Phobius"/>
    </source>
</evidence>
<dbReference type="OrthoDB" id="2117453at2759"/>
<dbReference type="Proteomes" id="UP000799766">
    <property type="component" value="Unassembled WGS sequence"/>
</dbReference>
<evidence type="ECO:0000313" key="8">
    <source>
        <dbReference type="EMBL" id="KAF2462384.1"/>
    </source>
</evidence>
<evidence type="ECO:0000256" key="1">
    <source>
        <dbReference type="ARBA" id="ARBA00004141"/>
    </source>
</evidence>
<gene>
    <name evidence="8" type="ORF">BDY21DRAFT_277681</name>
</gene>
<dbReference type="InterPro" id="IPR008253">
    <property type="entry name" value="Marvel"/>
</dbReference>
<feature type="domain" description="MARVEL" evidence="7">
    <location>
        <begin position="7"/>
        <end position="130"/>
    </location>
</feature>
<keyword evidence="9" id="KW-1185">Reference proteome</keyword>
<feature type="transmembrane region" description="Helical" evidence="6">
    <location>
        <begin position="110"/>
        <end position="137"/>
    </location>
</feature>
<feature type="transmembrane region" description="Helical" evidence="6">
    <location>
        <begin position="12"/>
        <end position="31"/>
    </location>
</feature>
<evidence type="ECO:0000313" key="9">
    <source>
        <dbReference type="Proteomes" id="UP000799766"/>
    </source>
</evidence>
<evidence type="ECO:0000256" key="4">
    <source>
        <dbReference type="ARBA" id="ARBA00023136"/>
    </source>
</evidence>
<keyword evidence="2 6" id="KW-0812">Transmembrane</keyword>
<proteinExistence type="predicted"/>
<dbReference type="PANTHER" id="PTHR37451">
    <property type="entry name" value="MARVEL DOMAIN"/>
    <property type="match status" value="1"/>
</dbReference>
<evidence type="ECO:0000256" key="2">
    <source>
        <dbReference type="ARBA" id="ARBA00022692"/>
    </source>
</evidence>
<feature type="transmembrane region" description="Helical" evidence="6">
    <location>
        <begin position="43"/>
        <end position="62"/>
    </location>
</feature>
<organism evidence="8 9">
    <name type="scientific">Lineolata rhizophorae</name>
    <dbReference type="NCBI Taxonomy" id="578093"/>
    <lineage>
        <taxon>Eukaryota</taxon>
        <taxon>Fungi</taxon>
        <taxon>Dikarya</taxon>
        <taxon>Ascomycota</taxon>
        <taxon>Pezizomycotina</taxon>
        <taxon>Dothideomycetes</taxon>
        <taxon>Dothideomycetes incertae sedis</taxon>
        <taxon>Lineolatales</taxon>
        <taxon>Lineolataceae</taxon>
        <taxon>Lineolata</taxon>
    </lineage>
</organism>
<evidence type="ECO:0000259" key="7">
    <source>
        <dbReference type="Pfam" id="PF01284"/>
    </source>
</evidence>
<evidence type="ECO:0000256" key="3">
    <source>
        <dbReference type="ARBA" id="ARBA00022989"/>
    </source>
</evidence>
<dbReference type="EMBL" id="MU001670">
    <property type="protein sequence ID" value="KAF2462384.1"/>
    <property type="molecule type" value="Genomic_DNA"/>
</dbReference>
<keyword evidence="3 6" id="KW-1133">Transmembrane helix</keyword>
<protein>
    <submittedName>
        <fullName evidence="8">Membrane-associating domain-containing protein</fullName>
    </submittedName>
</protein>
<feature type="region of interest" description="Disordered" evidence="5">
    <location>
        <begin position="141"/>
        <end position="160"/>
    </location>
</feature>
<evidence type="ECO:0000256" key="5">
    <source>
        <dbReference type="SAM" id="MobiDB-lite"/>
    </source>
</evidence>
<dbReference type="Pfam" id="PF01284">
    <property type="entry name" value="MARVEL"/>
    <property type="match status" value="1"/>
</dbReference>